<sequence>MLQRIRAAMVAMALGTGALALVSAPATAAAQAAPTVTSVDVAPNPVVVQDKDGTSVTFGFLTDGATSGGFTLKRPGGSTVDVEAKKVGDVDGKQKWQGTRTFTRSDAAGSWRVTAKATSVVGTGTESKAFTVRQVWETDLADFGASPEPIAKGGRLTLDGRLLINGTGGWKGYKGQKVYIAFRAVGASGYTRVAADRTDWRGRFSAGVAAERDGWWRAEYDGSAVAHKTVSDSDRVDVRARAGSRIAGFDVSPRTADAGDRITARGRLEADSRGWDGVRGKKVDLLFRADGSRSWDVVGHDWTDRGGRFLIGAGAETSGWYRAVFAGTSGVKGSGSRAVHVTVREPADTRVIRYNASPEPVKYGAYLRHTGKLQVWDDDHWASYDHAKVALYFKRAGHSKWEYVKTVTTNSAGAFYAKVKAWHSGNWKVSFRGDAETAASTSKLDYVKVKR</sequence>
<gene>
    <name evidence="2" type="ORF">GCM10007964_07630</name>
</gene>
<feature type="chain" id="PRO_5039246729" description="Htaa domain protein" evidence="1">
    <location>
        <begin position="29"/>
        <end position="451"/>
    </location>
</feature>
<evidence type="ECO:0008006" key="4">
    <source>
        <dbReference type="Google" id="ProtNLM"/>
    </source>
</evidence>
<accession>A0A917VDJ2</accession>
<keyword evidence="3" id="KW-1185">Reference proteome</keyword>
<name>A0A917VDJ2_9ACTN</name>
<proteinExistence type="predicted"/>
<reference evidence="2" key="1">
    <citation type="journal article" date="2014" name="Int. J. Syst. Evol. Microbiol.">
        <title>Complete genome sequence of Corynebacterium casei LMG S-19264T (=DSM 44701T), isolated from a smear-ripened cheese.</title>
        <authorList>
            <consortium name="US DOE Joint Genome Institute (JGI-PGF)"/>
            <person name="Walter F."/>
            <person name="Albersmeier A."/>
            <person name="Kalinowski J."/>
            <person name="Ruckert C."/>
        </authorList>
    </citation>
    <scope>NUCLEOTIDE SEQUENCE</scope>
    <source>
        <strain evidence="2">JCM 13064</strain>
    </source>
</reference>
<dbReference type="RefSeq" id="WP_189161511.1">
    <property type="nucleotide sequence ID" value="NZ_BMNT01000003.1"/>
</dbReference>
<keyword evidence="1" id="KW-0732">Signal</keyword>
<evidence type="ECO:0000313" key="2">
    <source>
        <dbReference type="EMBL" id="GGK67018.1"/>
    </source>
</evidence>
<evidence type="ECO:0000313" key="3">
    <source>
        <dbReference type="Proteomes" id="UP000645217"/>
    </source>
</evidence>
<protein>
    <recommendedName>
        <fullName evidence="4">Htaa domain protein</fullName>
    </recommendedName>
</protein>
<feature type="signal peptide" evidence="1">
    <location>
        <begin position="1"/>
        <end position="28"/>
    </location>
</feature>
<organism evidence="2 3">
    <name type="scientific">Sphaerisporangium melleum</name>
    <dbReference type="NCBI Taxonomy" id="321316"/>
    <lineage>
        <taxon>Bacteria</taxon>
        <taxon>Bacillati</taxon>
        <taxon>Actinomycetota</taxon>
        <taxon>Actinomycetes</taxon>
        <taxon>Streptosporangiales</taxon>
        <taxon>Streptosporangiaceae</taxon>
        <taxon>Sphaerisporangium</taxon>
    </lineage>
</organism>
<dbReference type="AlphaFoldDB" id="A0A917VDJ2"/>
<evidence type="ECO:0000256" key="1">
    <source>
        <dbReference type="SAM" id="SignalP"/>
    </source>
</evidence>
<dbReference type="Proteomes" id="UP000645217">
    <property type="component" value="Unassembled WGS sequence"/>
</dbReference>
<reference evidence="2" key="2">
    <citation type="submission" date="2020-09" db="EMBL/GenBank/DDBJ databases">
        <authorList>
            <person name="Sun Q."/>
            <person name="Ohkuma M."/>
        </authorList>
    </citation>
    <scope>NUCLEOTIDE SEQUENCE</scope>
    <source>
        <strain evidence="2">JCM 13064</strain>
    </source>
</reference>
<comment type="caution">
    <text evidence="2">The sequence shown here is derived from an EMBL/GenBank/DDBJ whole genome shotgun (WGS) entry which is preliminary data.</text>
</comment>
<dbReference type="EMBL" id="BMNT01000003">
    <property type="protein sequence ID" value="GGK67018.1"/>
    <property type="molecule type" value="Genomic_DNA"/>
</dbReference>